<sequence length="329" mass="36907">MYEKRKHHFVPVTYLKGFTAVEGSLHVYRKADPTKPFVCKPENIGFTNYYYGFDKVDGTFDTNSLEDAFQLVEDNWPATLAAARNRSELLGNDLARLLEYIALQRARVPATRDSYERFEAAGILATARQLHAQGKLPPMPDGREDILDDLEITVSPQSSLRGIAVVLEACEKVFNSLNFGILRNETEVPLLTSDNPVIWFDPSMEEDLVQPYRVAQNGPIDLFFPMAPDLLLYGWNPRHAEEFLFDGVRHGALTDPDRIAFVNRMIVRFGYHTVFSTSASDAPQIAPYATMSPTLSTAEVPVIGGRLVVGTMTFGPMPQKTKWKPEDTS</sequence>
<dbReference type="Pfam" id="PF14022">
    <property type="entry name" value="DUF4238"/>
    <property type="match status" value="1"/>
</dbReference>
<dbReference type="OrthoDB" id="7864018at2"/>
<keyword evidence="2" id="KW-1185">Reference proteome</keyword>
<dbReference type="InterPro" id="IPR025332">
    <property type="entry name" value="DUF4238"/>
</dbReference>
<evidence type="ECO:0000313" key="2">
    <source>
        <dbReference type="Proteomes" id="UP000238261"/>
    </source>
</evidence>
<organism evidence="1 2">
    <name type="scientific">Xanthomonas hyacinthi</name>
    <dbReference type="NCBI Taxonomy" id="56455"/>
    <lineage>
        <taxon>Bacteria</taxon>
        <taxon>Pseudomonadati</taxon>
        <taxon>Pseudomonadota</taxon>
        <taxon>Gammaproteobacteria</taxon>
        <taxon>Lysobacterales</taxon>
        <taxon>Lysobacteraceae</taxon>
        <taxon>Xanthomonas</taxon>
    </lineage>
</organism>
<proteinExistence type="predicted"/>
<accession>A0A2S7EZ48</accession>
<reference evidence="2" key="1">
    <citation type="submission" date="2016-08" db="EMBL/GenBank/DDBJ databases">
        <authorList>
            <person name="Merda D."/>
            <person name="Briand M."/>
            <person name="Taghouti G."/>
            <person name="Carrere S."/>
            <person name="Gouzy J."/>
            <person name="Portier P."/>
            <person name="Jacques M.-A."/>
            <person name="Fischer-Le Saux M."/>
        </authorList>
    </citation>
    <scope>NUCLEOTIDE SEQUENCE [LARGE SCALE GENOMIC DNA]</scope>
    <source>
        <strain evidence="2">CFBP1156</strain>
    </source>
</reference>
<evidence type="ECO:0000313" key="1">
    <source>
        <dbReference type="EMBL" id="PPU98439.1"/>
    </source>
</evidence>
<dbReference type="RefSeq" id="WP_046980460.1">
    <property type="nucleotide sequence ID" value="NZ_CP043476.1"/>
</dbReference>
<dbReference type="AlphaFoldDB" id="A0A2S7EZ48"/>
<dbReference type="EMBL" id="MDEG01000004">
    <property type="protein sequence ID" value="PPU98439.1"/>
    <property type="molecule type" value="Genomic_DNA"/>
</dbReference>
<comment type="caution">
    <text evidence="1">The sequence shown here is derived from an EMBL/GenBank/DDBJ whole genome shotgun (WGS) entry which is preliminary data.</text>
</comment>
<protein>
    <submittedName>
        <fullName evidence="1">DUF4238 domain-containing protein</fullName>
    </submittedName>
</protein>
<name>A0A2S7EZ48_9XANT</name>
<gene>
    <name evidence="1" type="ORF">XhyaCFBP1156_06910</name>
</gene>
<dbReference type="Proteomes" id="UP000238261">
    <property type="component" value="Unassembled WGS sequence"/>
</dbReference>